<protein>
    <recommendedName>
        <fullName evidence="2">Polysaccharide pyruvyl transferase domain-containing protein</fullName>
    </recommendedName>
</protein>
<gene>
    <name evidence="3" type="ORF">GCM10007350_31120</name>
</gene>
<organism evidence="3 4">
    <name type="scientific">Jeongeupia chitinilytica</name>
    <dbReference type="NCBI Taxonomy" id="1041641"/>
    <lineage>
        <taxon>Bacteria</taxon>
        <taxon>Pseudomonadati</taxon>
        <taxon>Pseudomonadota</taxon>
        <taxon>Betaproteobacteria</taxon>
        <taxon>Neisseriales</taxon>
        <taxon>Chitinibacteraceae</taxon>
        <taxon>Jeongeupia</taxon>
    </lineage>
</organism>
<comment type="caution">
    <text evidence="3">The sequence shown here is derived from an EMBL/GenBank/DDBJ whole genome shotgun (WGS) entry which is preliminary data.</text>
</comment>
<accession>A0ABQ3H2S8</accession>
<reference evidence="4" key="1">
    <citation type="journal article" date="2019" name="Int. J. Syst. Evol. Microbiol.">
        <title>The Global Catalogue of Microorganisms (GCM) 10K type strain sequencing project: providing services to taxonomists for standard genome sequencing and annotation.</title>
        <authorList>
            <consortium name="The Broad Institute Genomics Platform"/>
            <consortium name="The Broad Institute Genome Sequencing Center for Infectious Disease"/>
            <person name="Wu L."/>
            <person name="Ma J."/>
        </authorList>
    </citation>
    <scope>NUCLEOTIDE SEQUENCE [LARGE SCALE GENOMIC DNA]</scope>
    <source>
        <strain evidence="4">KCTC 23701</strain>
    </source>
</reference>
<dbReference type="Gene3D" id="3.40.50.2000">
    <property type="entry name" value="Glycogen Phosphorylase B"/>
    <property type="match status" value="1"/>
</dbReference>
<dbReference type="InterPro" id="IPR007345">
    <property type="entry name" value="Polysacch_pyruvyl_Trfase"/>
</dbReference>
<evidence type="ECO:0000259" key="2">
    <source>
        <dbReference type="Pfam" id="PF04230"/>
    </source>
</evidence>
<feature type="domain" description="Polysaccharide pyruvyl transferase" evidence="2">
    <location>
        <begin position="15"/>
        <end position="304"/>
    </location>
</feature>
<proteinExistence type="predicted"/>
<sequence length="919" mass="104016">MSKKLLVVGWYGAGNLGDELILASICKWSAELSTTVTATSVDPAYTTKTHGIGSVDLFEINALVHAVRSADYVLIGGGGLFQTHQEFTYEGLFDATKNDIASYLRPAVLAFQFGKPVIMWAQGVGPLDTHESRKIIAEVFGTVDSITVRDQGSAELLRAAGCNKEIIVGADPVWAMPLPVTSAMTLASPARLRIALVIRPWDFVPDWPNRLIEAIRTSFVANDVELIWLPFQTHEVPNRSGSDVPFIKGMMQQLGEYSQELCIGKNIAQCVEVLQSCDRVVAMRLHAQVLAFRFGKPTLCIEYDQKMSVQSELVALVDDKRLRLDDSQKRWNHAFSALTLTAESGLLSERLPELFDSALHHRDALHQFLMTEVRQTNALAAENWMSVWREQKMLGMLSEMQSAFSFSMREQTVRISALQAELMELAQKNELRLKEIAECKLDNASLIAEKQNLSNQLTVQEHENALLKDRVAEQIVAVNEYSAYKKTFGYRLQKKMRKIVKFAYRGIKAIYWMLPQVVRNVLHGPRHKFVRFVRGLPAPEVTLSEAASDLPWVRFQDEVLKARIYKGIFVQELVIDWNVPLYQRPQHISTALGQLGYLVIYRTDNWAGDDVEGFREVEPNVWITNRHEISSLHGVARSFYSTAYANTPELIMENGKRGLLVYEYIDHIDPQISGDAENIKRLLRLKEFAVGGGADFIIASAKRLYDEMAQFVPHEKLLLVPNGVDTKHYRDPKHEQYKLPEELVLFHENHPNIVGYFGALAPWLWYSIIRDLALLRPDLGFVFIGPDYYGGVSNLPKLDNVLYLGTVDYKVLPAYAKLFSICFIPFSPGEIAKTTSPLKLFEYFALEKPVVVTSDMLECVSFSEVLHGDDVNTLSIAFDKALELKDRPEFKARLAFLADQNSWAERARSMEVIFNREIK</sequence>
<evidence type="ECO:0000313" key="3">
    <source>
        <dbReference type="EMBL" id="GHD67438.1"/>
    </source>
</evidence>
<name>A0ABQ3H2S8_9NEIS</name>
<evidence type="ECO:0000256" key="1">
    <source>
        <dbReference type="SAM" id="Coils"/>
    </source>
</evidence>
<dbReference type="RefSeq" id="WP_189461833.1">
    <property type="nucleotide sequence ID" value="NZ_BMYO01000009.1"/>
</dbReference>
<dbReference type="PANTHER" id="PTHR36836:SF1">
    <property type="entry name" value="COLANIC ACID BIOSYNTHESIS PROTEIN WCAK"/>
    <property type="match status" value="1"/>
</dbReference>
<keyword evidence="1" id="KW-0175">Coiled coil</keyword>
<keyword evidence="4" id="KW-1185">Reference proteome</keyword>
<evidence type="ECO:0000313" key="4">
    <source>
        <dbReference type="Proteomes" id="UP000604737"/>
    </source>
</evidence>
<dbReference type="Pfam" id="PF04230">
    <property type="entry name" value="PS_pyruv_trans"/>
    <property type="match status" value="1"/>
</dbReference>
<dbReference type="PANTHER" id="PTHR36836">
    <property type="entry name" value="COLANIC ACID BIOSYNTHESIS PROTEIN WCAK"/>
    <property type="match status" value="1"/>
</dbReference>
<dbReference type="Proteomes" id="UP000604737">
    <property type="component" value="Unassembled WGS sequence"/>
</dbReference>
<feature type="coiled-coil region" evidence="1">
    <location>
        <begin position="408"/>
        <end position="470"/>
    </location>
</feature>
<dbReference type="SUPFAM" id="SSF53756">
    <property type="entry name" value="UDP-Glycosyltransferase/glycogen phosphorylase"/>
    <property type="match status" value="1"/>
</dbReference>
<dbReference type="EMBL" id="BMYO01000009">
    <property type="protein sequence ID" value="GHD67438.1"/>
    <property type="molecule type" value="Genomic_DNA"/>
</dbReference>